<dbReference type="InterPro" id="IPR013087">
    <property type="entry name" value="Znf_C2H2_type"/>
</dbReference>
<dbReference type="AlphaFoldDB" id="A0A423TVR5"/>
<feature type="compositionally biased region" description="Polar residues" evidence="1">
    <location>
        <begin position="341"/>
        <end position="357"/>
    </location>
</feature>
<dbReference type="EMBL" id="QCYY01001110">
    <property type="protein sequence ID" value="ROT80551.1"/>
    <property type="molecule type" value="Genomic_DNA"/>
</dbReference>
<dbReference type="OrthoDB" id="6363521at2759"/>
<evidence type="ECO:0000313" key="3">
    <source>
        <dbReference type="EMBL" id="ROT80551.1"/>
    </source>
</evidence>
<evidence type="ECO:0000313" key="4">
    <source>
        <dbReference type="Proteomes" id="UP000283509"/>
    </source>
</evidence>
<sequence>MKLAASEAEVGHLPVEEVKMDQPPADGAVADHPPVEEVKVDLPPVDEAVIGHPPVQFDLEKKLGRKGRRGQGFIPRAKREDDLFDVLGLGTIRSRGSIRQDLGEPSNSPRTKKGRSKAKQEANKEESDSHGQDLPNLTRTRSGMQPMREGDDKIYETPGPLSEPGIVIDGEWTKNHTYICCSCGAGYLDLADMMDHKWESHPSVWCAHTMIQGQGDVPASFCRQYQPPTTQPPKLPLPCTTPKQTPSSTPSRRNSDANTPTPAEKPQYVCSLCKLEFQERTPFHAHLVECGGLNHVASSKKKNKKGFRFKRRKGQGVPSNRYGNSSQPGTPLKAKPGDRSSGLNTPQLDRTSQGAFQSSGVKRRLELAVGSIDNAELKNRLKAIITGSKKASGNVAGAVVAEWDSGTKESRRTNAILLGLVWTQKKLRMTRMKEK</sequence>
<feature type="region of interest" description="Disordered" evidence="1">
    <location>
        <begin position="299"/>
        <end position="357"/>
    </location>
</feature>
<dbReference type="PROSITE" id="PS00028">
    <property type="entry name" value="ZINC_FINGER_C2H2_1"/>
    <property type="match status" value="1"/>
</dbReference>
<feature type="compositionally biased region" description="Polar residues" evidence="1">
    <location>
        <begin position="317"/>
        <end position="329"/>
    </location>
</feature>
<proteinExistence type="predicted"/>
<feature type="compositionally biased region" description="Basic residues" evidence="1">
    <location>
        <begin position="299"/>
        <end position="314"/>
    </location>
</feature>
<gene>
    <name evidence="3" type="ORF">C7M84_000715</name>
</gene>
<evidence type="ECO:0000256" key="1">
    <source>
        <dbReference type="SAM" id="MobiDB-lite"/>
    </source>
</evidence>
<feature type="domain" description="C2H2-type" evidence="2">
    <location>
        <begin position="180"/>
        <end position="201"/>
    </location>
</feature>
<evidence type="ECO:0000259" key="2">
    <source>
        <dbReference type="PROSITE" id="PS00028"/>
    </source>
</evidence>
<name>A0A423TVR5_PENVA</name>
<feature type="region of interest" description="Disordered" evidence="1">
    <location>
        <begin position="224"/>
        <end position="264"/>
    </location>
</feature>
<reference evidence="3 4" key="1">
    <citation type="submission" date="2018-04" db="EMBL/GenBank/DDBJ databases">
        <authorList>
            <person name="Zhang X."/>
            <person name="Yuan J."/>
            <person name="Li F."/>
            <person name="Xiang J."/>
        </authorList>
    </citation>
    <scope>NUCLEOTIDE SEQUENCE [LARGE SCALE GENOMIC DNA]</scope>
    <source>
        <tissue evidence="3">Muscle</tissue>
    </source>
</reference>
<feature type="region of interest" description="Disordered" evidence="1">
    <location>
        <begin position="1"/>
        <end position="31"/>
    </location>
</feature>
<protein>
    <recommendedName>
        <fullName evidence="2">C2H2-type domain-containing protein</fullName>
    </recommendedName>
</protein>
<reference evidence="3 4" key="2">
    <citation type="submission" date="2019-01" db="EMBL/GenBank/DDBJ databases">
        <title>The decoding of complex shrimp genome reveals the adaptation for benthos swimmer, frequently molting mechanism and breeding impact on genome.</title>
        <authorList>
            <person name="Sun Y."/>
            <person name="Gao Y."/>
            <person name="Yu Y."/>
        </authorList>
    </citation>
    <scope>NUCLEOTIDE SEQUENCE [LARGE SCALE GENOMIC DNA]</scope>
    <source>
        <tissue evidence="3">Muscle</tissue>
    </source>
</reference>
<feature type="region of interest" description="Disordered" evidence="1">
    <location>
        <begin position="96"/>
        <end position="162"/>
    </location>
</feature>
<accession>A0A423TVR5</accession>
<keyword evidence="4" id="KW-1185">Reference proteome</keyword>
<dbReference type="Proteomes" id="UP000283509">
    <property type="component" value="Unassembled WGS sequence"/>
</dbReference>
<feature type="compositionally biased region" description="Basic and acidic residues" evidence="1">
    <location>
        <begin position="118"/>
        <end position="131"/>
    </location>
</feature>
<organism evidence="3 4">
    <name type="scientific">Penaeus vannamei</name>
    <name type="common">Whiteleg shrimp</name>
    <name type="synonym">Litopenaeus vannamei</name>
    <dbReference type="NCBI Taxonomy" id="6689"/>
    <lineage>
        <taxon>Eukaryota</taxon>
        <taxon>Metazoa</taxon>
        <taxon>Ecdysozoa</taxon>
        <taxon>Arthropoda</taxon>
        <taxon>Crustacea</taxon>
        <taxon>Multicrustacea</taxon>
        <taxon>Malacostraca</taxon>
        <taxon>Eumalacostraca</taxon>
        <taxon>Eucarida</taxon>
        <taxon>Decapoda</taxon>
        <taxon>Dendrobranchiata</taxon>
        <taxon>Penaeoidea</taxon>
        <taxon>Penaeidae</taxon>
        <taxon>Penaeus</taxon>
    </lineage>
</organism>
<feature type="compositionally biased region" description="Low complexity" evidence="1">
    <location>
        <begin position="237"/>
        <end position="251"/>
    </location>
</feature>
<comment type="caution">
    <text evidence="3">The sequence shown here is derived from an EMBL/GenBank/DDBJ whole genome shotgun (WGS) entry which is preliminary data.</text>
</comment>